<protein>
    <recommendedName>
        <fullName evidence="3">Inner membrane protein</fullName>
    </recommendedName>
</protein>
<name>A0ABP2XE44_9CHLA</name>
<comment type="caution">
    <text evidence="1">The sequence shown here is derived from an EMBL/GenBank/DDBJ whole genome shotgun (WGS) entry which is preliminary data.</text>
</comment>
<dbReference type="RefSeq" id="WP_020370264.1">
    <property type="nucleotide sequence ID" value="NZ_APJW01000002.1"/>
</dbReference>
<evidence type="ECO:0000313" key="1">
    <source>
        <dbReference type="EMBL" id="EQM62530.1"/>
    </source>
</evidence>
<keyword evidence="2" id="KW-1185">Reference proteome</keyword>
<dbReference type="Proteomes" id="UP000016064">
    <property type="component" value="Unassembled WGS sequence"/>
</dbReference>
<proteinExistence type="predicted"/>
<organism evidence="1 2">
    <name type="scientific">Chlamydia ibidis 10-1398/6</name>
    <dbReference type="NCBI Taxonomy" id="1046581"/>
    <lineage>
        <taxon>Bacteria</taxon>
        <taxon>Pseudomonadati</taxon>
        <taxon>Chlamydiota</taxon>
        <taxon>Chlamydiia</taxon>
        <taxon>Chlamydiales</taxon>
        <taxon>Chlamydiaceae</taxon>
        <taxon>Chlamydia/Chlamydophila group</taxon>
        <taxon>Chlamydia</taxon>
    </lineage>
</organism>
<gene>
    <name evidence="1" type="ORF">H359_0714</name>
</gene>
<dbReference type="EMBL" id="APJW01000002">
    <property type="protein sequence ID" value="EQM62530.1"/>
    <property type="molecule type" value="Genomic_DNA"/>
</dbReference>
<sequence length="173" mass="19256">MSITSLSFLLVNHQHDGQGFPCSKADHSCVVINPLYRSCTEIFLSFIPIASAFTGVWALSAISKLEHSFLIIAGNLSPVCPLNPCLDISRALPKIKTDAILEILGIKALYYLLRLIIRIAQSLFCFLKRQENEKYYSSPIVHQPKVNTNNINCNLTYANPLPDSFTSLIDLNS</sequence>
<accession>A0ABP2XE44</accession>
<evidence type="ECO:0008006" key="3">
    <source>
        <dbReference type="Google" id="ProtNLM"/>
    </source>
</evidence>
<evidence type="ECO:0000313" key="2">
    <source>
        <dbReference type="Proteomes" id="UP000016064"/>
    </source>
</evidence>
<reference evidence="1 2" key="1">
    <citation type="submission" date="2013-07" db="EMBL/GenBank/DDBJ databases">
        <title>Isolation of a new Chlamydia species from the feral Sacred Ibis (Threskiornis aethiopicus): Chlamydia ibidis.</title>
        <authorList>
            <person name="Vorimore F."/>
            <person name="Hsia R.-C."/>
            <person name="Huot-Creasy H."/>
            <person name="Bastian S."/>
            <person name="Deruyter L."/>
            <person name="Passet A."/>
            <person name="Sachse K."/>
            <person name="Bavoil P."/>
            <person name="Myers G."/>
            <person name="Laroucau K."/>
        </authorList>
    </citation>
    <scope>NUCLEOTIDE SEQUENCE [LARGE SCALE GENOMIC DNA]</scope>
    <source>
        <strain evidence="1 2">10-1398/6</strain>
    </source>
</reference>